<dbReference type="AlphaFoldDB" id="A0AAW0AAT2"/>
<dbReference type="EMBL" id="JAWWNJ010000077">
    <property type="protein sequence ID" value="KAK7005929.1"/>
    <property type="molecule type" value="Genomic_DNA"/>
</dbReference>
<accession>A0AAW0AAT2</accession>
<evidence type="ECO:0000256" key="1">
    <source>
        <dbReference type="SAM" id="MobiDB-lite"/>
    </source>
</evidence>
<dbReference type="PANTHER" id="PTHR34825:SF1">
    <property type="entry name" value="AAA-ATPASE-LIKE DOMAIN-CONTAINING PROTEIN"/>
    <property type="match status" value="1"/>
</dbReference>
<evidence type="ECO:0000313" key="3">
    <source>
        <dbReference type="EMBL" id="KAK7005929.1"/>
    </source>
</evidence>
<evidence type="ECO:0000313" key="4">
    <source>
        <dbReference type="Proteomes" id="UP001362999"/>
    </source>
</evidence>
<dbReference type="PANTHER" id="PTHR34825">
    <property type="entry name" value="CONSERVED PROTEIN, WITH A WEAK D-GALACTARATE DEHYDRATASE/ALTRONATE HYDROLASE DOMAIN"/>
    <property type="match status" value="1"/>
</dbReference>
<protein>
    <recommendedName>
        <fullName evidence="2">AAA-ATPase-like domain-containing protein</fullName>
    </recommendedName>
</protein>
<evidence type="ECO:0000259" key="2">
    <source>
        <dbReference type="Pfam" id="PF09820"/>
    </source>
</evidence>
<dbReference type="Pfam" id="PF09820">
    <property type="entry name" value="AAA-ATPase_like"/>
    <property type="match status" value="1"/>
</dbReference>
<feature type="domain" description="AAA-ATPase-like" evidence="2">
    <location>
        <begin position="129"/>
        <end position="286"/>
    </location>
</feature>
<reference evidence="3 4" key="1">
    <citation type="journal article" date="2024" name="J Genomics">
        <title>Draft genome sequencing and assembly of Favolaschia claudopus CIRM-BRFM 2984 isolated from oak limbs.</title>
        <authorList>
            <person name="Navarro D."/>
            <person name="Drula E."/>
            <person name="Chaduli D."/>
            <person name="Cazenave R."/>
            <person name="Ahrendt S."/>
            <person name="Wang J."/>
            <person name="Lipzen A."/>
            <person name="Daum C."/>
            <person name="Barry K."/>
            <person name="Grigoriev I.V."/>
            <person name="Favel A."/>
            <person name="Rosso M.N."/>
            <person name="Martin F."/>
        </authorList>
    </citation>
    <scope>NUCLEOTIDE SEQUENCE [LARGE SCALE GENOMIC DNA]</scope>
    <source>
        <strain evidence="3 4">CIRM-BRFM 2984</strain>
    </source>
</reference>
<keyword evidence="4" id="KW-1185">Reference proteome</keyword>
<dbReference type="Proteomes" id="UP001362999">
    <property type="component" value="Unassembled WGS sequence"/>
</dbReference>
<proteinExistence type="predicted"/>
<comment type="caution">
    <text evidence="3">The sequence shown here is derived from an EMBL/GenBank/DDBJ whole genome shotgun (WGS) entry which is preliminary data.</text>
</comment>
<name>A0AAW0AAT2_9AGAR</name>
<sequence length="718" mass="80184">MAIHSDPQSPESIACAQLHCEGPVEGLRSEAALEDALPFIKLQQDLTKLIAPGTESRKRGRTDDEPLSSESGSKRVKSGAPSYTIRAKSLKKHPHSVVSPFTDRPFLLSSNLRLPLPRNSDGFRDFCDQSDTVFVDKTPCILELPEKFRYLLLRPPQFGKTTFLSTLREYYNFQGANEFQEHFKSLSVSTQAFPHRSQHLSLTFWLSRIDVKGDINDIEAQLDFEITNTLEGFLFKYATELKLGDPDSFLSSGSGDELARVFDLVRASGHTLFVGVDDYDAPITNRTFRALGHLFAAPSRVSSAEIEGVVDRLLWLPLLAGSDVIDKLFLTGTFSVKYSALQDVSWTDLKDVPGFQTCCGFTEDEALDLACSVLDKPDLAELRRACGKYIFPVQDTDSVEPVLPSRQLIWSGVIDHDLDSSSAFDADALTWEDLSYAGAFMCDRQSKVLRLENSAVLELIHSCIDTTLSERHGLDTFSDTWDWCNGVGTLEPIANVVSSVFRDLMRSSFGTKHEPNLPGVFELVMGTCEQGPNSKILFPLPDGRVEVPAPVERAPYPNALEYPMEVHIWELKTLTLRGMWLGANPNDDNPTLQALEQLYEDLLCLDEEELLRRPYTACSPVDGAMETVEVGSLLDDDPVVPQFLSVGGARILLREPFVKAGKCEEPLHDCRYDSSAGDYFNEELHEAFVAEVERERLAEMERLKNEYGADDGDAHMYY</sequence>
<organism evidence="3 4">
    <name type="scientific">Favolaschia claudopus</name>
    <dbReference type="NCBI Taxonomy" id="2862362"/>
    <lineage>
        <taxon>Eukaryota</taxon>
        <taxon>Fungi</taxon>
        <taxon>Dikarya</taxon>
        <taxon>Basidiomycota</taxon>
        <taxon>Agaricomycotina</taxon>
        <taxon>Agaricomycetes</taxon>
        <taxon>Agaricomycetidae</taxon>
        <taxon>Agaricales</taxon>
        <taxon>Marasmiineae</taxon>
        <taxon>Mycenaceae</taxon>
        <taxon>Favolaschia</taxon>
    </lineage>
</organism>
<dbReference type="InterPro" id="IPR018631">
    <property type="entry name" value="AAA-ATPase-like_dom"/>
</dbReference>
<feature type="region of interest" description="Disordered" evidence="1">
    <location>
        <begin position="51"/>
        <end position="81"/>
    </location>
</feature>
<gene>
    <name evidence="3" type="ORF">R3P38DRAFT_3367321</name>
</gene>
<feature type="compositionally biased region" description="Basic and acidic residues" evidence="1">
    <location>
        <begin position="55"/>
        <end position="64"/>
    </location>
</feature>